<feature type="domain" description="Beta-lactamase-related" evidence="1">
    <location>
        <begin position="22"/>
        <end position="379"/>
    </location>
</feature>
<protein>
    <submittedName>
        <fullName evidence="2">Beta-lactamase family protein</fullName>
    </submittedName>
</protein>
<evidence type="ECO:0000313" key="3">
    <source>
        <dbReference type="Proteomes" id="UP001432166"/>
    </source>
</evidence>
<dbReference type="EMBL" id="CP108133">
    <property type="protein sequence ID" value="WTP53340.1"/>
    <property type="molecule type" value="Genomic_DNA"/>
</dbReference>
<dbReference type="InterPro" id="IPR001466">
    <property type="entry name" value="Beta-lactam-related"/>
</dbReference>
<dbReference type="RefSeq" id="WP_328939131.1">
    <property type="nucleotide sequence ID" value="NZ_CP108133.1"/>
</dbReference>
<dbReference type="Pfam" id="PF00144">
    <property type="entry name" value="Beta-lactamase"/>
    <property type="match status" value="1"/>
</dbReference>
<gene>
    <name evidence="2" type="ORF">OG288_36525</name>
</gene>
<dbReference type="InterPro" id="IPR052907">
    <property type="entry name" value="Beta-lactamase/esterase"/>
</dbReference>
<dbReference type="InterPro" id="IPR012338">
    <property type="entry name" value="Beta-lactam/transpept-like"/>
</dbReference>
<proteinExistence type="predicted"/>
<name>A0ABZ1JUD4_9ACTN</name>
<evidence type="ECO:0000259" key="1">
    <source>
        <dbReference type="Pfam" id="PF00144"/>
    </source>
</evidence>
<dbReference type="Proteomes" id="UP001432166">
    <property type="component" value="Chromosome"/>
</dbReference>
<dbReference type="PANTHER" id="PTHR43319">
    <property type="entry name" value="BETA-LACTAMASE-RELATED"/>
    <property type="match status" value="1"/>
</dbReference>
<keyword evidence="3" id="KW-1185">Reference proteome</keyword>
<reference evidence="2" key="1">
    <citation type="submission" date="2022-10" db="EMBL/GenBank/DDBJ databases">
        <title>The complete genomes of actinobacterial strains from the NBC collection.</title>
        <authorList>
            <person name="Joergensen T.S."/>
            <person name="Alvarez Arevalo M."/>
            <person name="Sterndorff E.B."/>
            <person name="Faurdal D."/>
            <person name="Vuksanovic O."/>
            <person name="Mourched A.-S."/>
            <person name="Charusanti P."/>
            <person name="Shaw S."/>
            <person name="Blin K."/>
            <person name="Weber T."/>
        </authorList>
    </citation>
    <scope>NUCLEOTIDE SEQUENCE</scope>
    <source>
        <strain evidence="2">NBC_00189</strain>
    </source>
</reference>
<dbReference type="PANTHER" id="PTHR43319:SF3">
    <property type="entry name" value="BETA-LACTAMASE-RELATED DOMAIN-CONTAINING PROTEIN"/>
    <property type="match status" value="1"/>
</dbReference>
<organism evidence="2 3">
    <name type="scientific">Streptomyces tauricus</name>
    <dbReference type="NCBI Taxonomy" id="68274"/>
    <lineage>
        <taxon>Bacteria</taxon>
        <taxon>Bacillati</taxon>
        <taxon>Actinomycetota</taxon>
        <taxon>Actinomycetes</taxon>
        <taxon>Kitasatosporales</taxon>
        <taxon>Streptomycetaceae</taxon>
        <taxon>Streptomyces</taxon>
        <taxon>Streptomyces aurantiacus group</taxon>
    </lineage>
</organism>
<sequence>MNTRIEGNTAPGFTSLTDVFAAAFTGHDAMGAALSVRVAGETVVDLWGGTADPRDGSPWTKDTTSVIFSCTKGLVSILAARLVQDGLLDYQAPVATYWPEFAAEGKEKITVADLLAHRSGLSAPRDLLNVEDVIDWDTVTGRLAAQRPLWAVGEGYAYHALTHGWLAGEVIRRITGRTVGKYFDELIATPLRADAWIGLPREARHRVSHMRAGSSLTALVAQQAASRVAGEIDWSERAMTLGNAFPPELVDPDGGFNDPRVQAAELPGAGGIASARALASIWSSTVAETDGVRLLDTDTVADAIRPQTEGTPLFSGQPPFPRWGMGFQLPSLAREFLGPASFGHDGAGGQVAFADATHQVGFAFLTNLMEAGADHRATAIVDELRRILRRPVRADRHR</sequence>
<dbReference type="Gene3D" id="3.40.710.10">
    <property type="entry name" value="DD-peptidase/beta-lactamase superfamily"/>
    <property type="match status" value="1"/>
</dbReference>
<accession>A0ABZ1JUD4</accession>
<evidence type="ECO:0000313" key="2">
    <source>
        <dbReference type="EMBL" id="WTP53340.1"/>
    </source>
</evidence>
<dbReference type="SUPFAM" id="SSF56601">
    <property type="entry name" value="beta-lactamase/transpeptidase-like"/>
    <property type="match status" value="1"/>
</dbReference>